<dbReference type="PATRIC" id="fig|864069.3.peg.5428"/>
<keyword evidence="2" id="KW-1185">Reference proteome</keyword>
<evidence type="ECO:0000313" key="1">
    <source>
        <dbReference type="EMBL" id="EIM28460.1"/>
    </source>
</evidence>
<evidence type="ECO:0000313" key="2">
    <source>
        <dbReference type="Proteomes" id="UP000003947"/>
    </source>
</evidence>
<dbReference type="EMBL" id="JH660645">
    <property type="protein sequence ID" value="EIM28460.1"/>
    <property type="molecule type" value="Genomic_DNA"/>
</dbReference>
<dbReference type="Proteomes" id="UP000003947">
    <property type="component" value="Unassembled WGS sequence"/>
</dbReference>
<sequence>MDREWAIALGCARLEAPVFFADADREADFDADFAGDFRLLLG</sequence>
<proteinExistence type="predicted"/>
<organism evidence="1 2">
    <name type="scientific">Microvirga lotononidis</name>
    <dbReference type="NCBI Taxonomy" id="864069"/>
    <lineage>
        <taxon>Bacteria</taxon>
        <taxon>Pseudomonadati</taxon>
        <taxon>Pseudomonadota</taxon>
        <taxon>Alphaproteobacteria</taxon>
        <taxon>Hyphomicrobiales</taxon>
        <taxon>Methylobacteriaceae</taxon>
        <taxon>Microvirga</taxon>
    </lineage>
</organism>
<name>I4YWW8_9HYPH</name>
<gene>
    <name evidence="1" type="ORF">MicloDRAFT_00050450</name>
</gene>
<accession>I4YWW8</accession>
<dbReference type="RefSeq" id="WP_009764510.1">
    <property type="nucleotide sequence ID" value="NZ_CP141048.1"/>
</dbReference>
<protein>
    <submittedName>
        <fullName evidence="1">Uncharacterized protein</fullName>
    </submittedName>
</protein>
<dbReference type="HOGENOM" id="CLU_3254113_0_0_5"/>
<reference evidence="1 2" key="1">
    <citation type="submission" date="2012-02" db="EMBL/GenBank/DDBJ databases">
        <title>Improved High-Quality Draft sequence of Microvirga sp. WSM3557.</title>
        <authorList>
            <consortium name="US DOE Joint Genome Institute"/>
            <person name="Lucas S."/>
            <person name="Han J."/>
            <person name="Lapidus A."/>
            <person name="Cheng J.-F."/>
            <person name="Goodwin L."/>
            <person name="Pitluck S."/>
            <person name="Peters L."/>
            <person name="Zhang X."/>
            <person name="Detter J.C."/>
            <person name="Han C."/>
            <person name="Tapia R."/>
            <person name="Land M."/>
            <person name="Hauser L."/>
            <person name="Kyrpides N."/>
            <person name="Ivanova N."/>
            <person name="Pagani I."/>
            <person name="Brau L."/>
            <person name="Yates R."/>
            <person name="O'Hara G."/>
            <person name="Rui T."/>
            <person name="Howieson J."/>
            <person name="Reeve W."/>
            <person name="Woyke T."/>
        </authorList>
    </citation>
    <scope>NUCLEOTIDE SEQUENCE [LARGE SCALE GENOMIC DNA]</scope>
    <source>
        <strain evidence="1 2">WSM3557</strain>
    </source>
</reference>
<dbReference type="AlphaFoldDB" id="I4YWW8"/>